<dbReference type="Proteomes" id="UP000029640">
    <property type="component" value="Unassembled WGS sequence"/>
</dbReference>
<sequence length="354" mass="36805">MPTLLRCLLAVCLFFALAQPDARAGGALPCEAVDGLVPVCGLVGPEDLVLAPGGRYLVTGQMGDPGGLVLLATETGRAEAVAPVAAPAAGWGDPACPALSGALHLHGLDLARRADGRWQLLAVNHAGRESVEFFELTPGAAGPPQLAWRGCVEAPPEAYLNDVAALPAGGFVASHMAPRSAEVRSFLLAVLGRDTGFVYRWDPAAGFSEVPGTASRYPNGVTVSRDGSALYLNEYLANRMRKIDLATGERLGEVALEKPDNASWADDGRLLVASHQAGLIGLVRSVRQPRDAVSLLPFSIIAVDPETLAKETVFEHEGPPMGAGTVAVEAAGSLWIGSYVGDRVLRVPLAATGL</sequence>
<dbReference type="OrthoDB" id="1158171at2"/>
<feature type="domain" description="SMP-30/Gluconolactonase/LRE-like region" evidence="2">
    <location>
        <begin position="156"/>
        <end position="253"/>
    </location>
</feature>
<evidence type="ECO:0000313" key="4">
    <source>
        <dbReference type="Proteomes" id="UP000029640"/>
    </source>
</evidence>
<dbReference type="InterPro" id="IPR051288">
    <property type="entry name" value="Serum_paraoxonase/arylesterase"/>
</dbReference>
<gene>
    <name evidence="3" type="ORF">HRUBRA_02395</name>
</gene>
<dbReference type="EMBL" id="AUVB01000075">
    <property type="protein sequence ID" value="KGE03022.1"/>
    <property type="molecule type" value="Genomic_DNA"/>
</dbReference>
<dbReference type="STRING" id="1265313.HRUBRA_02395"/>
<dbReference type="PANTHER" id="PTHR11799">
    <property type="entry name" value="PARAOXONASE"/>
    <property type="match status" value="1"/>
</dbReference>
<name>A0A095VNI0_9GAMM</name>
<keyword evidence="4" id="KW-1185">Reference proteome</keyword>
<dbReference type="InterPro" id="IPR011042">
    <property type="entry name" value="6-blade_b-propeller_TolB-like"/>
</dbReference>
<reference evidence="3 4" key="1">
    <citation type="journal article" date="2014" name="Genome Announc.">
        <title>Genome Sequence of Gammaproteobacterial Pseudohaliea rubra Type Strain DSM 19751, Isolated from Coastal Seawater of the Mediterranean Sea.</title>
        <authorList>
            <person name="Spring S."/>
            <person name="Fiebig A."/>
            <person name="Riedel T."/>
            <person name="Goker M."/>
            <person name="Klenk H.P."/>
        </authorList>
    </citation>
    <scope>NUCLEOTIDE SEQUENCE [LARGE SCALE GENOMIC DNA]</scope>
    <source>
        <strain evidence="3 4">DSM 19751</strain>
    </source>
</reference>
<evidence type="ECO:0000259" key="2">
    <source>
        <dbReference type="Pfam" id="PF08450"/>
    </source>
</evidence>
<feature type="chain" id="PRO_5001910977" description="SMP-30/Gluconolactonase/LRE-like region domain-containing protein" evidence="1">
    <location>
        <begin position="19"/>
        <end position="354"/>
    </location>
</feature>
<organism evidence="3 4">
    <name type="scientific">Pseudohaliea rubra DSM 19751</name>
    <dbReference type="NCBI Taxonomy" id="1265313"/>
    <lineage>
        <taxon>Bacteria</taxon>
        <taxon>Pseudomonadati</taxon>
        <taxon>Pseudomonadota</taxon>
        <taxon>Gammaproteobacteria</taxon>
        <taxon>Cellvibrionales</taxon>
        <taxon>Halieaceae</taxon>
        <taxon>Pseudohaliea</taxon>
    </lineage>
</organism>
<evidence type="ECO:0000256" key="1">
    <source>
        <dbReference type="SAM" id="SignalP"/>
    </source>
</evidence>
<dbReference type="PANTHER" id="PTHR11799:SF12">
    <property type="entry name" value="PARAOXONASE-RELATED"/>
    <property type="match status" value="1"/>
</dbReference>
<evidence type="ECO:0000313" key="3">
    <source>
        <dbReference type="EMBL" id="KGE03022.1"/>
    </source>
</evidence>
<accession>A0A095VNI0</accession>
<proteinExistence type="predicted"/>
<dbReference type="SUPFAM" id="SSF63829">
    <property type="entry name" value="Calcium-dependent phosphotriesterase"/>
    <property type="match status" value="1"/>
</dbReference>
<dbReference type="InterPro" id="IPR013658">
    <property type="entry name" value="SGL"/>
</dbReference>
<dbReference type="HOGENOM" id="CLU_065791_0_0_6"/>
<dbReference type="AlphaFoldDB" id="A0A095VNI0"/>
<feature type="signal peptide" evidence="1">
    <location>
        <begin position="1"/>
        <end position="18"/>
    </location>
</feature>
<dbReference type="RefSeq" id="WP_035517901.1">
    <property type="nucleotide sequence ID" value="NZ_KN234792.1"/>
</dbReference>
<dbReference type="Gene3D" id="2.120.10.30">
    <property type="entry name" value="TolB, C-terminal domain"/>
    <property type="match status" value="1"/>
</dbReference>
<comment type="caution">
    <text evidence="3">The sequence shown here is derived from an EMBL/GenBank/DDBJ whole genome shotgun (WGS) entry which is preliminary data.</text>
</comment>
<dbReference type="Pfam" id="PF08450">
    <property type="entry name" value="SGL"/>
    <property type="match status" value="1"/>
</dbReference>
<keyword evidence="1" id="KW-0732">Signal</keyword>
<dbReference type="eggNOG" id="COG3386">
    <property type="taxonomic scope" value="Bacteria"/>
</dbReference>
<protein>
    <recommendedName>
        <fullName evidence="2">SMP-30/Gluconolactonase/LRE-like region domain-containing protein</fullName>
    </recommendedName>
</protein>